<keyword evidence="2" id="KW-1185">Reference proteome</keyword>
<evidence type="ECO:0000313" key="2">
    <source>
        <dbReference type="Proteomes" id="UP001219525"/>
    </source>
</evidence>
<dbReference type="EMBL" id="JARJCW010000171">
    <property type="protein sequence ID" value="KAJ7189630.1"/>
    <property type="molecule type" value="Genomic_DNA"/>
</dbReference>
<protein>
    <submittedName>
        <fullName evidence="1">Uncharacterized protein</fullName>
    </submittedName>
</protein>
<gene>
    <name evidence="1" type="ORF">GGX14DRAFT_580545</name>
</gene>
<evidence type="ECO:0000313" key="1">
    <source>
        <dbReference type="EMBL" id="KAJ7189630.1"/>
    </source>
</evidence>
<dbReference type="AlphaFoldDB" id="A0AAD6Y372"/>
<sequence>MGRLNDTQKRADRNKILPHGVPIEIFKNAEDYGALDLKFRVRVQLHPNAIAQVRDLYAPLEQEVFQLVPPDFHAPATQLYNEISTPPPDELDEIHTSPAAVNDCWGRAMTISRDDYHGDDVELLPNLQELPPAMREGGMFYLGGVNEGRGLDHRQNARLNSMMDVEVPLPFADFGGFWGDDEVEEEDEAQVESLLTGNIE</sequence>
<accession>A0AAD6Y372</accession>
<comment type="caution">
    <text evidence="1">The sequence shown here is derived from an EMBL/GenBank/DDBJ whole genome shotgun (WGS) entry which is preliminary data.</text>
</comment>
<proteinExistence type="predicted"/>
<organism evidence="1 2">
    <name type="scientific">Mycena pura</name>
    <dbReference type="NCBI Taxonomy" id="153505"/>
    <lineage>
        <taxon>Eukaryota</taxon>
        <taxon>Fungi</taxon>
        <taxon>Dikarya</taxon>
        <taxon>Basidiomycota</taxon>
        <taxon>Agaricomycotina</taxon>
        <taxon>Agaricomycetes</taxon>
        <taxon>Agaricomycetidae</taxon>
        <taxon>Agaricales</taxon>
        <taxon>Marasmiineae</taxon>
        <taxon>Mycenaceae</taxon>
        <taxon>Mycena</taxon>
    </lineage>
</organism>
<name>A0AAD6Y372_9AGAR</name>
<dbReference type="Proteomes" id="UP001219525">
    <property type="component" value="Unassembled WGS sequence"/>
</dbReference>
<reference evidence="1" key="1">
    <citation type="submission" date="2023-03" db="EMBL/GenBank/DDBJ databases">
        <title>Massive genome expansion in bonnet fungi (Mycena s.s.) driven by repeated elements and novel gene families across ecological guilds.</title>
        <authorList>
            <consortium name="Lawrence Berkeley National Laboratory"/>
            <person name="Harder C.B."/>
            <person name="Miyauchi S."/>
            <person name="Viragh M."/>
            <person name="Kuo A."/>
            <person name="Thoen E."/>
            <person name="Andreopoulos B."/>
            <person name="Lu D."/>
            <person name="Skrede I."/>
            <person name="Drula E."/>
            <person name="Henrissat B."/>
            <person name="Morin E."/>
            <person name="Kohler A."/>
            <person name="Barry K."/>
            <person name="LaButti K."/>
            <person name="Morin E."/>
            <person name="Salamov A."/>
            <person name="Lipzen A."/>
            <person name="Mereny Z."/>
            <person name="Hegedus B."/>
            <person name="Baldrian P."/>
            <person name="Stursova M."/>
            <person name="Weitz H."/>
            <person name="Taylor A."/>
            <person name="Grigoriev I.V."/>
            <person name="Nagy L.G."/>
            <person name="Martin F."/>
            <person name="Kauserud H."/>
        </authorList>
    </citation>
    <scope>NUCLEOTIDE SEQUENCE</scope>
    <source>
        <strain evidence="1">9144</strain>
    </source>
</reference>